<dbReference type="EMBL" id="JBBPBN010000026">
    <property type="protein sequence ID" value="KAK9008464.1"/>
    <property type="molecule type" value="Genomic_DNA"/>
</dbReference>
<protein>
    <submittedName>
        <fullName evidence="1">Uncharacterized protein</fullName>
    </submittedName>
</protein>
<gene>
    <name evidence="1" type="ORF">V6N11_075356</name>
</gene>
<name>A0ABR2R6G1_9ROSI</name>
<evidence type="ECO:0000313" key="1">
    <source>
        <dbReference type="EMBL" id="KAK9008464.1"/>
    </source>
</evidence>
<reference evidence="1 2" key="1">
    <citation type="journal article" date="2024" name="G3 (Bethesda)">
        <title>Genome assembly of Hibiscus sabdariffa L. provides insights into metabolisms of medicinal natural products.</title>
        <authorList>
            <person name="Kim T."/>
        </authorList>
    </citation>
    <scope>NUCLEOTIDE SEQUENCE [LARGE SCALE GENOMIC DNA]</scope>
    <source>
        <strain evidence="1">TK-2024</strain>
        <tissue evidence="1">Old leaves</tissue>
    </source>
</reference>
<proteinExistence type="predicted"/>
<evidence type="ECO:0000313" key="2">
    <source>
        <dbReference type="Proteomes" id="UP001396334"/>
    </source>
</evidence>
<keyword evidence="2" id="KW-1185">Reference proteome</keyword>
<organism evidence="1 2">
    <name type="scientific">Hibiscus sabdariffa</name>
    <name type="common">roselle</name>
    <dbReference type="NCBI Taxonomy" id="183260"/>
    <lineage>
        <taxon>Eukaryota</taxon>
        <taxon>Viridiplantae</taxon>
        <taxon>Streptophyta</taxon>
        <taxon>Embryophyta</taxon>
        <taxon>Tracheophyta</taxon>
        <taxon>Spermatophyta</taxon>
        <taxon>Magnoliopsida</taxon>
        <taxon>eudicotyledons</taxon>
        <taxon>Gunneridae</taxon>
        <taxon>Pentapetalae</taxon>
        <taxon>rosids</taxon>
        <taxon>malvids</taxon>
        <taxon>Malvales</taxon>
        <taxon>Malvaceae</taxon>
        <taxon>Malvoideae</taxon>
        <taxon>Hibiscus</taxon>
    </lineage>
</organism>
<accession>A0ABR2R6G1</accession>
<dbReference type="Proteomes" id="UP001396334">
    <property type="component" value="Unassembled WGS sequence"/>
</dbReference>
<sequence length="95" mass="11159">MVDRSANWDWAHLETVLPQDTLFRRDHLILDCSCPVCTQGEEDLDHVLRRYGRAKAAWVQLLQSIRLSAFFTYSFEKWFEKSLRESGHARAFGNN</sequence>
<comment type="caution">
    <text evidence="1">The sequence shown here is derived from an EMBL/GenBank/DDBJ whole genome shotgun (WGS) entry which is preliminary data.</text>
</comment>